<organism evidence="3 4">
    <name type="scientific">Candidatus Accumulibacter contiguus</name>
    <dbReference type="NCBI Taxonomy" id="2954381"/>
    <lineage>
        <taxon>Bacteria</taxon>
        <taxon>Pseudomonadati</taxon>
        <taxon>Pseudomonadota</taxon>
        <taxon>Betaproteobacteria</taxon>
        <taxon>Candidatus Accumulibacter</taxon>
    </lineage>
</organism>
<dbReference type="InterPro" id="IPR050811">
    <property type="entry name" value="Phosphate_ABC_transporter"/>
</dbReference>
<dbReference type="PANTHER" id="PTHR30570">
    <property type="entry name" value="PERIPLASMIC PHOSPHATE BINDING COMPONENT OF PHOSPHATE ABC TRANSPORTER"/>
    <property type="match status" value="1"/>
</dbReference>
<dbReference type="PANTHER" id="PTHR30570:SF1">
    <property type="entry name" value="PHOSPHATE-BINDING PROTEIN PSTS"/>
    <property type="match status" value="1"/>
</dbReference>
<dbReference type="Gene3D" id="3.40.190.10">
    <property type="entry name" value="Periplasmic binding protein-like II"/>
    <property type="match status" value="2"/>
</dbReference>
<protein>
    <recommendedName>
        <fullName evidence="2">PBP domain-containing protein</fullName>
    </recommendedName>
</protein>
<dbReference type="SUPFAM" id="SSF53850">
    <property type="entry name" value="Periplasmic binding protein-like II"/>
    <property type="match status" value="1"/>
</dbReference>
<reference evidence="3" key="1">
    <citation type="submission" date="2019-03" db="EMBL/GenBank/DDBJ databases">
        <title>Metabolic reconstructions from genomes of highly enriched 'Candidatus Accumulibacter' and 'Candidatus Competibacter' bioreactor populations.</title>
        <authorList>
            <person name="Annavajhala M.K."/>
            <person name="Welles L."/>
            <person name="Abbas B."/>
            <person name="Sorokin D."/>
            <person name="Park H."/>
            <person name="Van Loosdrecht M."/>
            <person name="Chandran K."/>
        </authorList>
    </citation>
    <scope>NUCLEOTIDE SEQUENCE</scope>
    <source>
        <strain evidence="3">SBR_L</strain>
    </source>
</reference>
<dbReference type="RefSeq" id="WP_169071892.1">
    <property type="nucleotide sequence ID" value="NZ_JAZKUC010000003.1"/>
</dbReference>
<name>A0ABX1TEX4_9PROT</name>
<evidence type="ECO:0000313" key="4">
    <source>
        <dbReference type="Proteomes" id="UP000886469"/>
    </source>
</evidence>
<feature type="domain" description="PBP" evidence="2">
    <location>
        <begin position="23"/>
        <end position="259"/>
    </location>
</feature>
<dbReference type="InterPro" id="IPR024370">
    <property type="entry name" value="PBP_domain"/>
</dbReference>
<comment type="caution">
    <text evidence="3">The sequence shown here is derived from an EMBL/GenBank/DDBJ whole genome shotgun (WGS) entry which is preliminary data.</text>
</comment>
<sequence length="276" mass="29515">MMGSGIVRQWWMVWMALLLIGTARAEDLVIPGSGNPEYVLDQLAKAFNARQAQHRVVIPPSTGTAGALRDVGEGISNVGRVGRFLKDEERKQGFVHISLGRDPVVIVGGAGVTVRNLSAAQLVDIYSGRITNWSELGGKTAPIRAVGRENSDASRQAIAKVIKPFKDVVFGPGVKTVNLDPQLIALLDRYPSSLGMLNRSALAACTTRVVHLALDGVDPTPENLEKGIYPAWVELGLIHKPGGLTPAAKAFLDFIRSPEGNRIVRQHGILPPGTAG</sequence>
<keyword evidence="4" id="KW-1185">Reference proteome</keyword>
<evidence type="ECO:0000313" key="3">
    <source>
        <dbReference type="EMBL" id="NMQ07633.1"/>
    </source>
</evidence>
<proteinExistence type="predicted"/>
<accession>A0ABX1TEX4</accession>
<dbReference type="Proteomes" id="UP000886469">
    <property type="component" value="Unassembled WGS sequence"/>
</dbReference>
<dbReference type="EMBL" id="SPMX01000086">
    <property type="protein sequence ID" value="NMQ07633.1"/>
    <property type="molecule type" value="Genomic_DNA"/>
</dbReference>
<dbReference type="Pfam" id="PF12849">
    <property type="entry name" value="PBP_like_2"/>
    <property type="match status" value="1"/>
</dbReference>
<gene>
    <name evidence="3" type="ORF">E4Q08_21535</name>
</gene>
<keyword evidence="1" id="KW-0732">Signal</keyword>
<evidence type="ECO:0000259" key="2">
    <source>
        <dbReference type="Pfam" id="PF12849"/>
    </source>
</evidence>
<evidence type="ECO:0000256" key="1">
    <source>
        <dbReference type="ARBA" id="ARBA00022729"/>
    </source>
</evidence>